<dbReference type="AlphaFoldDB" id="A0A397HDJ3"/>
<dbReference type="EMBL" id="PQFF01000328">
    <property type="protein sequence ID" value="RHZ59646.1"/>
    <property type="molecule type" value="Genomic_DNA"/>
</dbReference>
<keyword evidence="2" id="KW-1185">Reference proteome</keyword>
<dbReference type="OrthoDB" id="999201at2759"/>
<reference evidence="1 2" key="1">
    <citation type="submission" date="2018-08" db="EMBL/GenBank/DDBJ databases">
        <title>Genome and evolution of the arbuscular mycorrhizal fungus Diversispora epigaea (formerly Glomus versiforme) and its bacterial endosymbionts.</title>
        <authorList>
            <person name="Sun X."/>
            <person name="Fei Z."/>
            <person name="Harrison M."/>
        </authorList>
    </citation>
    <scope>NUCLEOTIDE SEQUENCE [LARGE SCALE GENOMIC DNA]</scope>
    <source>
        <strain evidence="1 2">IT104</strain>
    </source>
</reference>
<dbReference type="Proteomes" id="UP000266861">
    <property type="component" value="Unassembled WGS sequence"/>
</dbReference>
<evidence type="ECO:0000313" key="2">
    <source>
        <dbReference type="Proteomes" id="UP000266861"/>
    </source>
</evidence>
<accession>A0A397HDJ3</accession>
<organism evidence="1 2">
    <name type="scientific">Diversispora epigaea</name>
    <dbReference type="NCBI Taxonomy" id="1348612"/>
    <lineage>
        <taxon>Eukaryota</taxon>
        <taxon>Fungi</taxon>
        <taxon>Fungi incertae sedis</taxon>
        <taxon>Mucoromycota</taxon>
        <taxon>Glomeromycotina</taxon>
        <taxon>Glomeromycetes</taxon>
        <taxon>Diversisporales</taxon>
        <taxon>Diversisporaceae</taxon>
        <taxon>Diversispora</taxon>
    </lineage>
</organism>
<evidence type="ECO:0008006" key="3">
    <source>
        <dbReference type="Google" id="ProtNLM"/>
    </source>
</evidence>
<comment type="caution">
    <text evidence="1">The sequence shown here is derived from an EMBL/GenBank/DDBJ whole genome shotgun (WGS) entry which is preliminary data.</text>
</comment>
<protein>
    <recommendedName>
        <fullName evidence="3">HTH CENPB-type domain-containing protein</fullName>
    </recommendedName>
</protein>
<evidence type="ECO:0000313" key="1">
    <source>
        <dbReference type="EMBL" id="RHZ59646.1"/>
    </source>
</evidence>
<name>A0A397HDJ3_9GLOM</name>
<gene>
    <name evidence="1" type="ORF">Glove_362g53</name>
</gene>
<sequence length="51" mass="6056">MSFSNGWLESFKNRLNHIPNMDIYNTDETELFYLFPADISLATRQLETKKD</sequence>
<proteinExistence type="predicted"/>